<comment type="caution">
    <text evidence="4">The sequence shown here is derived from an EMBL/GenBank/DDBJ whole genome shotgun (WGS) entry which is preliminary data.</text>
</comment>
<dbReference type="InterPro" id="IPR050861">
    <property type="entry name" value="Dihydroxyacetone_Kinase"/>
</dbReference>
<dbReference type="Proteomes" id="UP000018849">
    <property type="component" value="Unassembled WGS sequence"/>
</dbReference>
<evidence type="ECO:0000313" key="5">
    <source>
        <dbReference type="Proteomes" id="UP000018849"/>
    </source>
</evidence>
<dbReference type="GO" id="GO:0019563">
    <property type="term" value="P:glycerol catabolic process"/>
    <property type="evidence" value="ECO:0007669"/>
    <property type="project" value="TreeGrafter"/>
</dbReference>
<organism evidence="4 5">
    <name type="scientific">Pseudomonas syringae pv. actinidiae ICMP 19096</name>
    <dbReference type="NCBI Taxonomy" id="1194405"/>
    <lineage>
        <taxon>Bacteria</taxon>
        <taxon>Pseudomonadati</taxon>
        <taxon>Pseudomonadota</taxon>
        <taxon>Gammaproteobacteria</taxon>
        <taxon>Pseudomonadales</taxon>
        <taxon>Pseudomonadaceae</taxon>
        <taxon>Pseudomonas</taxon>
        <taxon>Pseudomonas syringae</taxon>
    </lineage>
</organism>
<dbReference type="PANTHER" id="PTHR28629">
    <property type="entry name" value="TRIOKINASE/FMN CYCLASE"/>
    <property type="match status" value="1"/>
</dbReference>
<dbReference type="GO" id="GO:0004371">
    <property type="term" value="F:glycerone kinase activity"/>
    <property type="evidence" value="ECO:0007669"/>
    <property type="project" value="InterPro"/>
</dbReference>
<keyword evidence="2 4" id="KW-0418">Kinase</keyword>
<dbReference type="GO" id="GO:0005829">
    <property type="term" value="C:cytosol"/>
    <property type="evidence" value="ECO:0007669"/>
    <property type="project" value="TreeGrafter"/>
</dbReference>
<sequence length="133" mass="13905">MYGSLFIGMADQLRTSEQIDAATFARLLRGGLTSLQDITEAGVGDKCLMDTLIPAVEAFEQAHANGASFNEALDAMKSAAAQGRDSTKDLMAKIGRASRLGERSVGVLDAGAVSCCLILTQLADSVQPRLKAG</sequence>
<dbReference type="SMART" id="SM01120">
    <property type="entry name" value="Dak2"/>
    <property type="match status" value="1"/>
</dbReference>
<dbReference type="InterPro" id="IPR004007">
    <property type="entry name" value="DhaL_dom"/>
</dbReference>
<evidence type="ECO:0000259" key="3">
    <source>
        <dbReference type="PROSITE" id="PS51480"/>
    </source>
</evidence>
<evidence type="ECO:0000256" key="2">
    <source>
        <dbReference type="ARBA" id="ARBA00022777"/>
    </source>
</evidence>
<proteinExistence type="predicted"/>
<dbReference type="PROSITE" id="PS51480">
    <property type="entry name" value="DHAL"/>
    <property type="match status" value="1"/>
</dbReference>
<dbReference type="PANTHER" id="PTHR28629:SF4">
    <property type="entry name" value="TRIOKINASE_FMN CYCLASE"/>
    <property type="match status" value="1"/>
</dbReference>
<dbReference type="EMBL" id="AOKF01003789">
    <property type="protein sequence ID" value="EPN31526.1"/>
    <property type="molecule type" value="Genomic_DNA"/>
</dbReference>
<keyword evidence="1" id="KW-0808">Transferase</keyword>
<evidence type="ECO:0000313" key="4">
    <source>
        <dbReference type="EMBL" id="EPN31526.1"/>
    </source>
</evidence>
<gene>
    <name evidence="4" type="ORF">A245_44700</name>
</gene>
<dbReference type="Pfam" id="PF02734">
    <property type="entry name" value="Dak2"/>
    <property type="match status" value="1"/>
</dbReference>
<evidence type="ECO:0000256" key="1">
    <source>
        <dbReference type="ARBA" id="ARBA00022679"/>
    </source>
</evidence>
<feature type="domain" description="DhaL" evidence="3">
    <location>
        <begin position="1"/>
        <end position="124"/>
    </location>
</feature>
<name>A0A656JJT1_PSESF</name>
<dbReference type="Gene3D" id="1.25.40.340">
    <property type="match status" value="1"/>
</dbReference>
<dbReference type="InterPro" id="IPR036117">
    <property type="entry name" value="DhaL_dom_sf"/>
</dbReference>
<dbReference type="AlphaFoldDB" id="A0A656JJT1"/>
<protein>
    <submittedName>
        <fullName evidence="4">Dihydroxyacetone kinase subunit DhaL</fullName>
    </submittedName>
</protein>
<dbReference type="SUPFAM" id="SSF101473">
    <property type="entry name" value="DhaL-like"/>
    <property type="match status" value="1"/>
</dbReference>
<accession>A0A656JJT1</accession>
<reference evidence="4 5" key="1">
    <citation type="journal article" date="2013" name="PLoS Pathog.">
        <title>Genomic analysis of the Kiwifruit pathogen Pseudomonas syringae pv. actinidiae provides insight into the origins of an emergent plant disease.</title>
        <authorList>
            <person name="McCann H.C."/>
            <person name="Rikkerink E.H."/>
            <person name="Bertels F."/>
            <person name="Fiers M."/>
            <person name="Lu A."/>
            <person name="Rees-George J."/>
            <person name="Andersen M.T."/>
            <person name="Gleave A.P."/>
            <person name="Haubold B."/>
            <person name="Wohlers M.W."/>
            <person name="Guttman D.S."/>
            <person name="Wang P.W."/>
            <person name="Straub C."/>
            <person name="Vanneste J.L."/>
            <person name="Rainey P.B."/>
            <person name="Templeton M.D."/>
        </authorList>
    </citation>
    <scope>NUCLEOTIDE SEQUENCE [LARGE SCALE GENOMIC DNA]</scope>
    <source>
        <strain evidence="4 5">ICMP 19096</strain>
    </source>
</reference>